<evidence type="ECO:0000313" key="1">
    <source>
        <dbReference type="EMBL" id="ROT34784.1"/>
    </source>
</evidence>
<reference evidence="1 2" key="1">
    <citation type="journal article" date="2018" name="Mol. Ecol.">
        <title>The obligate alkalophilic soda-lake fungus Sodiomyces alkalinus has shifted to a protein diet.</title>
        <authorList>
            <person name="Grum-Grzhimaylo A.A."/>
            <person name="Falkoski D.L."/>
            <person name="van den Heuvel J."/>
            <person name="Valero-Jimenez C.A."/>
            <person name="Min B."/>
            <person name="Choi I.G."/>
            <person name="Lipzen A."/>
            <person name="Daum C.G."/>
            <person name="Aanen D.K."/>
            <person name="Tsang A."/>
            <person name="Henrissat B."/>
            <person name="Bilanenko E.N."/>
            <person name="de Vries R.P."/>
            <person name="van Kan J.A.L."/>
            <person name="Grigoriev I.V."/>
            <person name="Debets A.J.M."/>
        </authorList>
    </citation>
    <scope>NUCLEOTIDE SEQUENCE [LARGE SCALE GENOMIC DNA]</scope>
    <source>
        <strain evidence="1 2">F11</strain>
    </source>
</reference>
<dbReference type="RefSeq" id="XP_028462590.1">
    <property type="nucleotide sequence ID" value="XM_028615710.1"/>
</dbReference>
<evidence type="ECO:0000313" key="2">
    <source>
        <dbReference type="Proteomes" id="UP000272025"/>
    </source>
</evidence>
<proteinExistence type="predicted"/>
<sequence>MLYDMICTSQTMTTMSTESEASPAFETPAVSSAPRRATLSLRTASSAKSMLTRVVPRQGRRVATGAQGTPDWRCRRITATGVYCGVPSYMLVCVMCPRSDRCCVADQTNNPVCLRLLLLNVPRPRVWRSVRRAGGGGRMLSSRCGVRSGWVACGLHAGSRPVPGPGSGSGSGSGCRPRTVMAAAEATRIRGREKGFIGFLTQRRPPKVTRNLLSDRHALHGAQKEGVAGHCECGYLPKLQARPASFSRTGRGGGSEDMT</sequence>
<protein>
    <submittedName>
        <fullName evidence="1">Uncharacterized protein</fullName>
    </submittedName>
</protein>
<keyword evidence="2" id="KW-1185">Reference proteome</keyword>
<dbReference type="AlphaFoldDB" id="A0A3N2PK69"/>
<dbReference type="GeneID" id="39584187"/>
<name>A0A3N2PK69_SODAK</name>
<organism evidence="1 2">
    <name type="scientific">Sodiomyces alkalinus (strain CBS 110278 / VKM F-3762 / F11)</name>
    <name type="common">Alkaliphilic filamentous fungus</name>
    <dbReference type="NCBI Taxonomy" id="1314773"/>
    <lineage>
        <taxon>Eukaryota</taxon>
        <taxon>Fungi</taxon>
        <taxon>Dikarya</taxon>
        <taxon>Ascomycota</taxon>
        <taxon>Pezizomycotina</taxon>
        <taxon>Sordariomycetes</taxon>
        <taxon>Hypocreomycetidae</taxon>
        <taxon>Glomerellales</taxon>
        <taxon>Plectosphaerellaceae</taxon>
        <taxon>Sodiomyces</taxon>
    </lineage>
</organism>
<dbReference type="Proteomes" id="UP000272025">
    <property type="component" value="Unassembled WGS sequence"/>
</dbReference>
<accession>A0A3N2PK69</accession>
<dbReference type="EMBL" id="ML119065">
    <property type="protein sequence ID" value="ROT34784.1"/>
    <property type="molecule type" value="Genomic_DNA"/>
</dbReference>
<gene>
    <name evidence="1" type="ORF">SODALDRAFT_81175</name>
</gene>